<comment type="caution">
    <text evidence="2">The sequence shown here is derived from an EMBL/GenBank/DDBJ whole genome shotgun (WGS) entry which is preliminary data.</text>
</comment>
<gene>
    <name evidence="2" type="ORF">FQN60_015445</name>
</gene>
<dbReference type="EMBL" id="VOFY01000018">
    <property type="protein sequence ID" value="KAA8582899.1"/>
    <property type="molecule type" value="Genomic_DNA"/>
</dbReference>
<keyword evidence="1" id="KW-0472">Membrane</keyword>
<organism evidence="2 3">
    <name type="scientific">Etheostoma spectabile</name>
    <name type="common">orangethroat darter</name>
    <dbReference type="NCBI Taxonomy" id="54343"/>
    <lineage>
        <taxon>Eukaryota</taxon>
        <taxon>Metazoa</taxon>
        <taxon>Chordata</taxon>
        <taxon>Craniata</taxon>
        <taxon>Vertebrata</taxon>
        <taxon>Euteleostomi</taxon>
        <taxon>Actinopterygii</taxon>
        <taxon>Neopterygii</taxon>
        <taxon>Teleostei</taxon>
        <taxon>Neoteleostei</taxon>
        <taxon>Acanthomorphata</taxon>
        <taxon>Eupercaria</taxon>
        <taxon>Perciformes</taxon>
        <taxon>Percoidei</taxon>
        <taxon>Percidae</taxon>
        <taxon>Etheostomatinae</taxon>
        <taxon>Etheostoma</taxon>
    </lineage>
</organism>
<protein>
    <submittedName>
        <fullName evidence="2">Uncharacterized protein</fullName>
    </submittedName>
</protein>
<keyword evidence="1" id="KW-0812">Transmembrane</keyword>
<evidence type="ECO:0000256" key="1">
    <source>
        <dbReference type="SAM" id="Phobius"/>
    </source>
</evidence>
<evidence type="ECO:0000313" key="2">
    <source>
        <dbReference type="EMBL" id="KAA8582899.1"/>
    </source>
</evidence>
<sequence>MCIYSSIYYTICIILYTIISINRSVWKTLTVCPGTELKLRSNSVCSRNQSGHG</sequence>
<keyword evidence="1" id="KW-1133">Transmembrane helix</keyword>
<name>A0A5J5CPT3_9PERO</name>
<reference evidence="2 3" key="1">
    <citation type="submission" date="2019-08" db="EMBL/GenBank/DDBJ databases">
        <title>A chromosome-level genome assembly, high-density linkage maps, and genome scans reveal the genomic architecture of hybrid incompatibilities underlying speciation via character displacement in darters (Percidae: Etheostominae).</title>
        <authorList>
            <person name="Moran R.L."/>
            <person name="Catchen J.M."/>
            <person name="Fuller R.C."/>
        </authorList>
    </citation>
    <scope>NUCLEOTIDE SEQUENCE [LARGE SCALE GENOMIC DNA]</scope>
    <source>
        <strain evidence="2">EspeVRDwgs_2016</strain>
        <tissue evidence="2">Muscle</tissue>
    </source>
</reference>
<dbReference type="Proteomes" id="UP000327493">
    <property type="component" value="Chromosome 18"/>
</dbReference>
<accession>A0A5J5CPT3</accession>
<keyword evidence="3" id="KW-1185">Reference proteome</keyword>
<dbReference type="AlphaFoldDB" id="A0A5J5CPT3"/>
<feature type="transmembrane region" description="Helical" evidence="1">
    <location>
        <begin position="7"/>
        <end position="26"/>
    </location>
</feature>
<proteinExistence type="predicted"/>
<evidence type="ECO:0000313" key="3">
    <source>
        <dbReference type="Proteomes" id="UP000327493"/>
    </source>
</evidence>